<dbReference type="CDD" id="cd00063">
    <property type="entry name" value="FN3"/>
    <property type="match status" value="2"/>
</dbReference>
<accession>A0ABU9DZ15</accession>
<dbReference type="Proteomes" id="UP001491349">
    <property type="component" value="Unassembled WGS sequence"/>
</dbReference>
<gene>
    <name evidence="3" type="ORF">WMW71_04700</name>
</gene>
<evidence type="ECO:0000313" key="3">
    <source>
        <dbReference type="EMBL" id="MEK8179634.1"/>
    </source>
</evidence>
<dbReference type="Gene3D" id="2.60.120.200">
    <property type="match status" value="1"/>
</dbReference>
<reference evidence="3 4" key="1">
    <citation type="submission" date="2024-04" db="EMBL/GenBank/DDBJ databases">
        <title>draft genome sequnece of Flavobacterium buctense JCM 30750.</title>
        <authorList>
            <person name="Kim D.-U."/>
        </authorList>
    </citation>
    <scope>NUCLEOTIDE SEQUENCE [LARGE SCALE GENOMIC DNA]</scope>
    <source>
        <strain evidence="3 4">JCM 30750</strain>
    </source>
</reference>
<dbReference type="SMART" id="SM00060">
    <property type="entry name" value="FN3"/>
    <property type="match status" value="2"/>
</dbReference>
<feature type="domain" description="Fibronectin type-III" evidence="2">
    <location>
        <begin position="644"/>
        <end position="739"/>
    </location>
</feature>
<dbReference type="Gene3D" id="2.60.120.260">
    <property type="entry name" value="Galactose-binding domain-like"/>
    <property type="match status" value="1"/>
</dbReference>
<dbReference type="PROSITE" id="PS50853">
    <property type="entry name" value="FN3"/>
    <property type="match status" value="2"/>
</dbReference>
<evidence type="ECO:0000313" key="4">
    <source>
        <dbReference type="Proteomes" id="UP001491349"/>
    </source>
</evidence>
<sequence>MIANSNKENYFSVKKLLPVFFAVICSFFISQQAFAQVSTYSFNESSATYTALTTPSVAYTAPWDDHTTGAAFQANIGFNFSYDGVIQTQCFISPNGYIAFGVEPLSNSYLPLSVATVFTGGGTISALGMDLISATDNITYKTIGTAPNRIFVVQWTNARRKAITGNFNFQIRLLETSNSIELSYGICAPDDPTVLNAQVGIRGVTNNFVQGDVQNRLQTGLNTNAAWLGKTVNGTANSNTVRTSVTEYPNNGLKYTYTPSTPCLTPTAAPTALVIGATTVTATTFTGNSFAAASPAPTNYLVLRSTTNVPPTVTDIPNRTYWSVTNVISGTYTVVSNSNVTTFAQSVLTPNTTYYYWVIPYNAGCLGGPFYNLSAMATASKTTCTAAPTGLSASTVEGNSFTASWTPVAGATDYVIDVSTNNTFTGILPGYSGASTAGANDFVVDGLNPLTTYYFRVRAIGIACTTNSATVAVTTVCGAFPIPYFQSFDTTPVNTLPTCFTISNDNADAVTWTVQNSLAASTPNAYHLATNTALDTNDWFFTAGLNLTAGVTYRLKFKYNTLSAGSFAENIRIRLGTGPSEASMNNTILDLSNIINTVYQTATVDFTPVTNNIFYLGFQGYSFANQSKIMIDDISVIVSPTCFEPSDLIVTTVGSTSAGIAWTAAFPEPANGYQYYVSTSNTTPSGAVTPTGSVAFGVTTATITGLNPATLYYVWVRGNCSATDKSVWSNIETFSTDCAASTSLTVTNGTLCGGGSTTLNATGAPGSTIEWYAEATGVTLLATGNSFVTPNLAATTTFYAQSRAPGGLVGLGPISPILQGGALGTQTTQTFVTFAVTTATTLQSFDIYPMVSGQSGTLVIRNGSNVQIASYNYVTSVAGGNTPQTIPLALNLAAGNYFVYFETLPAAGLIVNIDNTAYPYTSSLANINGNGFDNTFFLYAYNWKFSNICRSLLTPVTATVTAAPAITFSGASTTICQGETTALVTVTGAALYNNFTWNTTVGLSGSIAAGFTFNPIVTTTYNLSASQTSGGLCTSVLSYTVTVKPEPPGISIVPPSATICEGAIQSLNASLAAAAPVLIYSENFNAPTNNWIRTNASTGGIVANSAWTLRQSPYPYSSSYWNITMNSNDASQFYFSNSDAQGSPGTNRTLTYLESPSINLTGYTSASLNFFHYLRYIPGNKARVEVSINGGTTWAILNAFLATQGSASNFVSYTVSMNSYVGNSNVKIRFLYDASWDYGWAIDNVKISGNLAVEVTWSPPTELFFDATATTPYLSGTPTGTVYTKPTSTRVYTGSVVGANGCAASASTTITVIPAPNPGVLSSSQIVCATWQASALTILGIVGGSVIRWEYATNAAFTVGLTSIANTTTTLTTAEIGTFSGTRYYRAVIQSGTCPIVYTNSVFINYPVTVWNGTTWSNGLPNANLRAVFNGGAVTYSSLGDLNACSVEVQSGTVIFNSGHTLTVQNDVKVSGGSLIFQNNASLVQINSLNNNGVPFTNTGNITYRRLSTPIKKFDYIYWSTPVSPQTLMDFSPATTLFYSFDPNVGNWAYATSTVPMVLGKGYLIRAPDAAPFNVTTPNNYLGSFIGVPNTGDITIPVIGGANQFNLIGNPFPSAINADAFLSDPVNVPLIDATIYLWTHNTPIANNVYSAADYAIYNYSGGVGTGTAAANPGLNSSVPNGKIASGQGFFVKGLSSGNIIYKNSMRLAGNNDQFFRMSSPPVTESTTELEKHRFWLDIFNEQGAYKQMLIAYIENATNTGMDRGFDGEMVDVGNPITIYTLQEEKKLSIQGRALPFNQEDVIPIGYKSTVAGAYQINLSDFDGVFTEQGIYLEDLLLNVVHDLKAGNYQFTTEIGTFEDRFRIRFVNNTLGVDNPVLTANQIVIYKNSEENFVILTGNVLMDSVKVFDVRGRLLWEQKGINAAQTTVSGGLANEVLLIQIKDVEGTVVTKKVIR</sequence>
<feature type="signal peptide" evidence="1">
    <location>
        <begin position="1"/>
        <end position="35"/>
    </location>
</feature>
<keyword evidence="4" id="KW-1185">Reference proteome</keyword>
<evidence type="ECO:0000259" key="2">
    <source>
        <dbReference type="PROSITE" id="PS50853"/>
    </source>
</evidence>
<dbReference type="InterPro" id="IPR036116">
    <property type="entry name" value="FN3_sf"/>
</dbReference>
<feature type="chain" id="PRO_5047417539" evidence="1">
    <location>
        <begin position="36"/>
        <end position="1954"/>
    </location>
</feature>
<dbReference type="InterPro" id="IPR003961">
    <property type="entry name" value="FN3_dom"/>
</dbReference>
<dbReference type="Gene3D" id="2.60.40.10">
    <property type="entry name" value="Immunoglobulins"/>
    <property type="match status" value="2"/>
</dbReference>
<dbReference type="RefSeq" id="WP_341431855.1">
    <property type="nucleotide sequence ID" value="NZ_JBBPCB010000002.1"/>
</dbReference>
<protein>
    <submittedName>
        <fullName evidence="3">Fibronectin type III domain-containing protein</fullName>
    </submittedName>
</protein>
<dbReference type="InterPro" id="IPR044023">
    <property type="entry name" value="Ig_7"/>
</dbReference>
<name>A0ABU9DZ15_9FLAO</name>
<feature type="domain" description="Fibronectin type-III" evidence="2">
    <location>
        <begin position="387"/>
        <end position="479"/>
    </location>
</feature>
<dbReference type="EMBL" id="JBBPCB010000002">
    <property type="protein sequence ID" value="MEK8179634.1"/>
    <property type="molecule type" value="Genomic_DNA"/>
</dbReference>
<dbReference type="Pfam" id="PF00041">
    <property type="entry name" value="fn3"/>
    <property type="match status" value="2"/>
</dbReference>
<comment type="caution">
    <text evidence="3">The sequence shown here is derived from an EMBL/GenBank/DDBJ whole genome shotgun (WGS) entry which is preliminary data.</text>
</comment>
<keyword evidence="1" id="KW-0732">Signal</keyword>
<dbReference type="SUPFAM" id="SSF49265">
    <property type="entry name" value="Fibronectin type III"/>
    <property type="match status" value="2"/>
</dbReference>
<organism evidence="3 4">
    <name type="scientific">Flavobacterium buctense</name>
    <dbReference type="NCBI Taxonomy" id="1648146"/>
    <lineage>
        <taxon>Bacteria</taxon>
        <taxon>Pseudomonadati</taxon>
        <taxon>Bacteroidota</taxon>
        <taxon>Flavobacteriia</taxon>
        <taxon>Flavobacteriales</taxon>
        <taxon>Flavobacteriaceae</taxon>
        <taxon>Flavobacterium</taxon>
    </lineage>
</organism>
<dbReference type="InterPro" id="IPR013783">
    <property type="entry name" value="Ig-like_fold"/>
</dbReference>
<evidence type="ECO:0000256" key="1">
    <source>
        <dbReference type="SAM" id="SignalP"/>
    </source>
</evidence>
<dbReference type="Pfam" id="PF19081">
    <property type="entry name" value="Ig_7"/>
    <property type="match status" value="1"/>
</dbReference>
<proteinExistence type="predicted"/>